<sequence length="424" mass="46635">MRKLVPTPTQQYGRQRAVACRYKREHELRVNMGAHSDDHLGDWAEGCHPSKDDDNKRCCAPKFPPSSSPITPEDCAQWRAALEHYKPREAKLKSLLYYLKGSVQALVDIQSLKAGTALMPSATVAKFNDQLASARTLMNQLDANDVPIWTINSVPKRNNKAHNPISESDSDADESDAPVVVKGVKGKGKAPARPNNRGSQPKQTPARKANNPIPDSDSNSNDSDAPVVRKGKAPAKPNKSICVGSSDECEGHTLPPSSQPGLDTLVYPICADGEEFVSQNERVVQIIVFSLHNSLALKTNIHVPKETYMNLADYPLNLEYPVTEYMLFSPCSGRYNSVEGPVNLVGHGHILVYCHSSLTVEDCRGIDALEEEARRQAHAQEAMPSLSHSPRRSTRGHVNTEASTSQKRLGPELQSDRVKKTRRA</sequence>
<evidence type="ECO:0000313" key="2">
    <source>
        <dbReference type="EMBL" id="KAJ7033842.1"/>
    </source>
</evidence>
<evidence type="ECO:0000256" key="1">
    <source>
        <dbReference type="SAM" id="MobiDB-lite"/>
    </source>
</evidence>
<evidence type="ECO:0000313" key="3">
    <source>
        <dbReference type="Proteomes" id="UP001218188"/>
    </source>
</evidence>
<dbReference type="EMBL" id="JARJCM010000062">
    <property type="protein sequence ID" value="KAJ7033842.1"/>
    <property type="molecule type" value="Genomic_DNA"/>
</dbReference>
<accession>A0AAD6SUT6</accession>
<feature type="compositionally biased region" description="Low complexity" evidence="1">
    <location>
        <begin position="210"/>
        <end position="224"/>
    </location>
</feature>
<feature type="compositionally biased region" description="Polar residues" evidence="1">
    <location>
        <begin position="396"/>
        <end position="407"/>
    </location>
</feature>
<reference evidence="2" key="1">
    <citation type="submission" date="2023-03" db="EMBL/GenBank/DDBJ databases">
        <title>Massive genome expansion in bonnet fungi (Mycena s.s.) driven by repeated elements and novel gene families across ecological guilds.</title>
        <authorList>
            <consortium name="Lawrence Berkeley National Laboratory"/>
            <person name="Harder C.B."/>
            <person name="Miyauchi S."/>
            <person name="Viragh M."/>
            <person name="Kuo A."/>
            <person name="Thoen E."/>
            <person name="Andreopoulos B."/>
            <person name="Lu D."/>
            <person name="Skrede I."/>
            <person name="Drula E."/>
            <person name="Henrissat B."/>
            <person name="Morin E."/>
            <person name="Kohler A."/>
            <person name="Barry K."/>
            <person name="LaButti K."/>
            <person name="Morin E."/>
            <person name="Salamov A."/>
            <person name="Lipzen A."/>
            <person name="Mereny Z."/>
            <person name="Hegedus B."/>
            <person name="Baldrian P."/>
            <person name="Stursova M."/>
            <person name="Weitz H."/>
            <person name="Taylor A."/>
            <person name="Grigoriev I.V."/>
            <person name="Nagy L.G."/>
            <person name="Martin F."/>
            <person name="Kauserud H."/>
        </authorList>
    </citation>
    <scope>NUCLEOTIDE SEQUENCE</scope>
    <source>
        <strain evidence="2">CBHHK200</strain>
    </source>
</reference>
<name>A0AAD6SUT6_9AGAR</name>
<dbReference type="AlphaFoldDB" id="A0AAD6SUT6"/>
<dbReference type="Proteomes" id="UP001218188">
    <property type="component" value="Unassembled WGS sequence"/>
</dbReference>
<feature type="region of interest" description="Disordered" evidence="1">
    <location>
        <begin position="374"/>
        <end position="424"/>
    </location>
</feature>
<gene>
    <name evidence="2" type="ORF">C8F04DRAFT_1260573</name>
</gene>
<keyword evidence="3" id="KW-1185">Reference proteome</keyword>
<proteinExistence type="predicted"/>
<comment type="caution">
    <text evidence="2">The sequence shown here is derived from an EMBL/GenBank/DDBJ whole genome shotgun (WGS) entry which is preliminary data.</text>
</comment>
<organism evidence="2 3">
    <name type="scientific">Mycena alexandri</name>
    <dbReference type="NCBI Taxonomy" id="1745969"/>
    <lineage>
        <taxon>Eukaryota</taxon>
        <taxon>Fungi</taxon>
        <taxon>Dikarya</taxon>
        <taxon>Basidiomycota</taxon>
        <taxon>Agaricomycotina</taxon>
        <taxon>Agaricomycetes</taxon>
        <taxon>Agaricomycetidae</taxon>
        <taxon>Agaricales</taxon>
        <taxon>Marasmiineae</taxon>
        <taxon>Mycenaceae</taxon>
        <taxon>Mycena</taxon>
    </lineage>
</organism>
<feature type="region of interest" description="Disordered" evidence="1">
    <location>
        <begin position="155"/>
        <end position="240"/>
    </location>
</feature>
<protein>
    <submittedName>
        <fullName evidence="2">Uncharacterized protein</fullName>
    </submittedName>
</protein>